<evidence type="ECO:0000256" key="3">
    <source>
        <dbReference type="ARBA" id="ARBA00022723"/>
    </source>
</evidence>
<dbReference type="AlphaFoldDB" id="K8Z7E3"/>
<dbReference type="GO" id="GO:0005737">
    <property type="term" value="C:cytoplasm"/>
    <property type="evidence" value="ECO:0007669"/>
    <property type="project" value="TreeGrafter"/>
</dbReference>
<dbReference type="Proteomes" id="UP000016057">
    <property type="component" value="Unassembled WGS sequence"/>
</dbReference>
<dbReference type="SUPFAM" id="SSF46609">
    <property type="entry name" value="Fe,Mn superoxide dismutase (SOD), N-terminal domain"/>
    <property type="match status" value="1"/>
</dbReference>
<keyword evidence="3 5" id="KW-0479">Metal-binding</keyword>
<accession>K8Z7E3</accession>
<evidence type="ECO:0000259" key="7">
    <source>
        <dbReference type="Pfam" id="PF00081"/>
    </source>
</evidence>
<dbReference type="InterPro" id="IPR019833">
    <property type="entry name" value="Mn/Fe_SOD_BS"/>
</dbReference>
<name>K8Z7E3_9ENTE</name>
<evidence type="ECO:0000259" key="8">
    <source>
        <dbReference type="Pfam" id="PF02777"/>
    </source>
</evidence>
<dbReference type="PANTHER" id="PTHR43595:SF2">
    <property type="entry name" value="SMALL RIBOSOMAL SUBUNIT PROTEIN MS42"/>
    <property type="match status" value="1"/>
</dbReference>
<feature type="binding site" evidence="5">
    <location>
        <position position="81"/>
    </location>
    <ligand>
        <name>Mn(2+)</name>
        <dbReference type="ChEBI" id="CHEBI:29035"/>
    </ligand>
</feature>
<dbReference type="InterPro" id="IPR036324">
    <property type="entry name" value="Mn/Fe_SOD_N_sf"/>
</dbReference>
<comment type="caution">
    <text evidence="9">The sequence shown here is derived from an EMBL/GenBank/DDBJ whole genome shotgun (WGS) entry which is preliminary data.</text>
</comment>
<dbReference type="GO" id="GO:0046872">
    <property type="term" value="F:metal ion binding"/>
    <property type="evidence" value="ECO:0007669"/>
    <property type="project" value="UniProtKB-KW"/>
</dbReference>
<keyword evidence="10" id="KW-1185">Reference proteome</keyword>
<dbReference type="PATRIC" id="fig|1234409.3.peg.1062"/>
<dbReference type="FunFam" id="3.55.40.20:FF:000001">
    <property type="entry name" value="Superoxide dismutase"/>
    <property type="match status" value="1"/>
</dbReference>
<dbReference type="STRING" id="1234409.C683_1110"/>
<dbReference type="SUPFAM" id="SSF54719">
    <property type="entry name" value="Fe,Mn superoxide dismutase (SOD), C-terminal domain"/>
    <property type="match status" value="1"/>
</dbReference>
<dbReference type="EMBL" id="AMYT01000022">
    <property type="protein sequence ID" value="EKU26835.1"/>
    <property type="molecule type" value="Genomic_DNA"/>
</dbReference>
<dbReference type="FunFam" id="1.10.287.990:FF:000001">
    <property type="entry name" value="Superoxide dismutase"/>
    <property type="match status" value="1"/>
</dbReference>
<organism evidence="9 10">
    <name type="scientific">Catellicoccus marimammalium M35/04/3</name>
    <dbReference type="NCBI Taxonomy" id="1234409"/>
    <lineage>
        <taxon>Bacteria</taxon>
        <taxon>Bacillati</taxon>
        <taxon>Bacillota</taxon>
        <taxon>Bacilli</taxon>
        <taxon>Lactobacillales</taxon>
        <taxon>Enterococcaceae</taxon>
        <taxon>Catellicoccus</taxon>
    </lineage>
</organism>
<dbReference type="Pfam" id="PF02777">
    <property type="entry name" value="Sod_Fe_C"/>
    <property type="match status" value="1"/>
</dbReference>
<dbReference type="Gene3D" id="3.55.40.20">
    <property type="entry name" value="Iron/manganese superoxide dismutase, C-terminal domain"/>
    <property type="match status" value="1"/>
</dbReference>
<dbReference type="Gene3D" id="1.10.287.990">
    <property type="entry name" value="Fe,Mn superoxide dismutase (SOD) domain"/>
    <property type="match status" value="1"/>
</dbReference>
<comment type="catalytic activity">
    <reaction evidence="6">
        <text>2 superoxide + 2 H(+) = H2O2 + O2</text>
        <dbReference type="Rhea" id="RHEA:20696"/>
        <dbReference type="ChEBI" id="CHEBI:15378"/>
        <dbReference type="ChEBI" id="CHEBI:15379"/>
        <dbReference type="ChEBI" id="CHEBI:16240"/>
        <dbReference type="ChEBI" id="CHEBI:18421"/>
        <dbReference type="EC" id="1.15.1.1"/>
    </reaction>
</comment>
<dbReference type="InterPro" id="IPR036314">
    <property type="entry name" value="SOD_C_sf"/>
</dbReference>
<proteinExistence type="inferred from homology"/>
<dbReference type="GO" id="GO:0004784">
    <property type="term" value="F:superoxide dismutase activity"/>
    <property type="evidence" value="ECO:0007669"/>
    <property type="project" value="UniProtKB-EC"/>
</dbReference>
<keyword evidence="4 6" id="KW-0560">Oxidoreductase</keyword>
<feature type="binding site" evidence="5">
    <location>
        <position position="170"/>
    </location>
    <ligand>
        <name>Mn(2+)</name>
        <dbReference type="ChEBI" id="CHEBI:29035"/>
    </ligand>
</feature>
<feature type="binding site" evidence="5">
    <location>
        <position position="166"/>
    </location>
    <ligand>
        <name>Mn(2+)</name>
        <dbReference type="ChEBI" id="CHEBI:29035"/>
    </ligand>
</feature>
<feature type="domain" description="Manganese/iron superoxide dismutase C-terminal" evidence="8">
    <location>
        <begin position="102"/>
        <end position="198"/>
    </location>
</feature>
<evidence type="ECO:0000256" key="1">
    <source>
        <dbReference type="ARBA" id="ARBA00008714"/>
    </source>
</evidence>
<evidence type="ECO:0000313" key="10">
    <source>
        <dbReference type="Proteomes" id="UP000016057"/>
    </source>
</evidence>
<dbReference type="eggNOG" id="COG0605">
    <property type="taxonomic scope" value="Bacteria"/>
</dbReference>
<gene>
    <name evidence="9" type="ORF">C683_1110</name>
</gene>
<dbReference type="EC" id="1.15.1.1" evidence="2 6"/>
<dbReference type="PRINTS" id="PR01703">
    <property type="entry name" value="MNSODISMTASE"/>
</dbReference>
<dbReference type="PIRSF" id="PIRSF000349">
    <property type="entry name" value="SODismutase"/>
    <property type="match status" value="1"/>
</dbReference>
<dbReference type="Pfam" id="PF00081">
    <property type="entry name" value="Sod_Fe_N"/>
    <property type="match status" value="1"/>
</dbReference>
<evidence type="ECO:0000313" key="9">
    <source>
        <dbReference type="EMBL" id="EKU26835.1"/>
    </source>
</evidence>
<evidence type="ECO:0000256" key="2">
    <source>
        <dbReference type="ARBA" id="ARBA00012682"/>
    </source>
</evidence>
<dbReference type="PANTHER" id="PTHR43595">
    <property type="entry name" value="37S RIBOSOMAL PROTEIN S26, MITOCHONDRIAL"/>
    <property type="match status" value="1"/>
</dbReference>
<dbReference type="InterPro" id="IPR019831">
    <property type="entry name" value="Mn/Fe_SOD_N"/>
</dbReference>
<evidence type="ECO:0000256" key="5">
    <source>
        <dbReference type="PIRSR" id="PIRSR000349-1"/>
    </source>
</evidence>
<reference evidence="9 10" key="1">
    <citation type="journal article" date="2013" name="Genome Announc.">
        <title>Draft Genome Sequence of Catellicoccus marimammalium, a Novel Species Commonly Found in Gull Feces.</title>
        <authorList>
            <person name="Weigand M.R."/>
            <person name="Ryu H."/>
            <person name="Bozcek L."/>
            <person name="Konstantinidis K.T."/>
            <person name="Santo Domingo J.W."/>
        </authorList>
    </citation>
    <scope>NUCLEOTIDE SEQUENCE [LARGE SCALE GENOMIC DNA]</scope>
    <source>
        <strain evidence="9 10">M35/04/3</strain>
    </source>
</reference>
<dbReference type="InterPro" id="IPR019832">
    <property type="entry name" value="Mn/Fe_SOD_C"/>
</dbReference>
<sequence length="206" mass="24030">MFQLPDLPYAYDALEPIIDEQTMHLHHDMHHQAYVNNLNAALEKHPALQNKSLNELMSDIQALPEDIRTAVRNNGGGHFNHCFLWQEMTPEKLVKDPMDFRIGKAIVEAFGSFENFQDEFTKAAMARFGSGFAWLVVNKNKELEVISTPNQDTPLDGGYTPIMAIDVWEHAYYLKYNNRRKEYVDAFWKVLNWDFINDNYDRAMEK</sequence>
<evidence type="ECO:0000256" key="6">
    <source>
        <dbReference type="RuleBase" id="RU000414"/>
    </source>
</evidence>
<comment type="function">
    <text evidence="6">Destroys radicals which are normally produced within the cells and which are toxic to biological systems.</text>
</comment>
<protein>
    <recommendedName>
        <fullName evidence="2 6">Superoxide dismutase</fullName>
        <ecNumber evidence="2 6">1.15.1.1</ecNumber>
    </recommendedName>
</protein>
<feature type="domain" description="Manganese/iron superoxide dismutase N-terminal" evidence="7">
    <location>
        <begin position="2"/>
        <end position="88"/>
    </location>
</feature>
<comment type="similarity">
    <text evidence="1 6">Belongs to the iron/manganese superoxide dismutase family.</text>
</comment>
<feature type="binding site" evidence="5">
    <location>
        <position position="26"/>
    </location>
    <ligand>
        <name>Mn(2+)</name>
        <dbReference type="ChEBI" id="CHEBI:29035"/>
    </ligand>
</feature>
<evidence type="ECO:0000256" key="4">
    <source>
        <dbReference type="ARBA" id="ARBA00023002"/>
    </source>
</evidence>
<dbReference type="InterPro" id="IPR001189">
    <property type="entry name" value="Mn/Fe_SOD"/>
</dbReference>
<dbReference type="PROSITE" id="PS00088">
    <property type="entry name" value="SOD_MN"/>
    <property type="match status" value="1"/>
</dbReference>